<dbReference type="OrthoDB" id="8454594at2"/>
<feature type="domain" description="DUF6898" evidence="1">
    <location>
        <begin position="9"/>
        <end position="60"/>
    </location>
</feature>
<accession>A0A2C9D766</accession>
<keyword evidence="3" id="KW-1185">Reference proteome</keyword>
<name>A0A2C9D766_9HYPH</name>
<dbReference type="EMBL" id="LT960614">
    <property type="protein sequence ID" value="SON56137.1"/>
    <property type="molecule type" value="Genomic_DNA"/>
</dbReference>
<evidence type="ECO:0000313" key="3">
    <source>
        <dbReference type="Proteomes" id="UP000223606"/>
    </source>
</evidence>
<dbReference type="InterPro" id="IPR054193">
    <property type="entry name" value="DUF6898"/>
</dbReference>
<dbReference type="RefSeq" id="WP_099556559.1">
    <property type="nucleotide sequence ID" value="NZ_LT960614.1"/>
</dbReference>
<dbReference type="KEGG" id="hdi:HDIA_2596"/>
<sequence length="64" mass="7085">MNEDLSKLIYFEFRPIGRQMRVTAIDGQSGAEAVVIAPIGAPRRDLEQLAARKLRRSLEMAGNG</sequence>
<proteinExistence type="predicted"/>
<dbReference type="Proteomes" id="UP000223606">
    <property type="component" value="Chromosome 1"/>
</dbReference>
<dbReference type="Pfam" id="PF21839">
    <property type="entry name" value="DUF6898"/>
    <property type="match status" value="1"/>
</dbReference>
<organism evidence="2 3">
    <name type="scientific">Hartmannibacter diazotrophicus</name>
    <dbReference type="NCBI Taxonomy" id="1482074"/>
    <lineage>
        <taxon>Bacteria</taxon>
        <taxon>Pseudomonadati</taxon>
        <taxon>Pseudomonadota</taxon>
        <taxon>Alphaproteobacteria</taxon>
        <taxon>Hyphomicrobiales</taxon>
        <taxon>Pleomorphomonadaceae</taxon>
        <taxon>Hartmannibacter</taxon>
    </lineage>
</organism>
<reference evidence="3" key="1">
    <citation type="submission" date="2017-09" db="EMBL/GenBank/DDBJ databases">
        <title>Genome sequence of Nannocystis excedens DSM 71.</title>
        <authorList>
            <person name="Blom J."/>
        </authorList>
    </citation>
    <scope>NUCLEOTIDE SEQUENCE [LARGE SCALE GENOMIC DNA]</scope>
    <source>
        <strain evidence="3">type strain: E19</strain>
    </source>
</reference>
<evidence type="ECO:0000259" key="1">
    <source>
        <dbReference type="Pfam" id="PF21839"/>
    </source>
</evidence>
<dbReference type="AlphaFoldDB" id="A0A2C9D766"/>
<gene>
    <name evidence="2" type="ORF">HDIA_2596</name>
</gene>
<protein>
    <recommendedName>
        <fullName evidence="1">DUF6898 domain-containing protein</fullName>
    </recommendedName>
</protein>
<evidence type="ECO:0000313" key="2">
    <source>
        <dbReference type="EMBL" id="SON56137.1"/>
    </source>
</evidence>